<feature type="chain" id="PRO_5011655786" evidence="3">
    <location>
        <begin position="27"/>
        <end position="288"/>
    </location>
</feature>
<dbReference type="AlphaFoldDB" id="A0A1H0EPD5"/>
<keyword evidence="2" id="KW-1015">Disulfide bond</keyword>
<protein>
    <submittedName>
        <fullName evidence="5">GDSL-like Lipase/Acylhydrolase family protein</fullName>
    </submittedName>
</protein>
<evidence type="ECO:0000313" key="5">
    <source>
        <dbReference type="EMBL" id="SDN84163.1"/>
    </source>
</evidence>
<name>A0A1H0EPD5_9PSEU</name>
<dbReference type="GO" id="GO:0019433">
    <property type="term" value="P:triglyceride catabolic process"/>
    <property type="evidence" value="ECO:0007669"/>
    <property type="project" value="TreeGrafter"/>
</dbReference>
<dbReference type="InterPro" id="IPR013830">
    <property type="entry name" value="SGNH_hydro"/>
</dbReference>
<evidence type="ECO:0000256" key="3">
    <source>
        <dbReference type="SAM" id="SignalP"/>
    </source>
</evidence>
<reference evidence="6" key="1">
    <citation type="submission" date="2016-10" db="EMBL/GenBank/DDBJ databases">
        <authorList>
            <person name="Varghese N."/>
            <person name="Submissions S."/>
        </authorList>
    </citation>
    <scope>NUCLEOTIDE SEQUENCE [LARGE SCALE GENOMIC DNA]</scope>
    <source>
        <strain evidence="6">IBRC-M 10655</strain>
    </source>
</reference>
<evidence type="ECO:0000313" key="6">
    <source>
        <dbReference type="Proteomes" id="UP000199651"/>
    </source>
</evidence>
<proteinExistence type="predicted"/>
<feature type="disulfide bond" evidence="2">
    <location>
        <begin position="57"/>
        <end position="81"/>
    </location>
</feature>
<dbReference type="STRING" id="504798.SAMN05421871_103830"/>
<feature type="disulfide bond" evidence="2">
    <location>
        <begin position="200"/>
        <end position="248"/>
    </location>
</feature>
<organism evidence="5 6">
    <name type="scientific">Actinokineospora alba</name>
    <dbReference type="NCBI Taxonomy" id="504798"/>
    <lineage>
        <taxon>Bacteria</taxon>
        <taxon>Bacillati</taxon>
        <taxon>Actinomycetota</taxon>
        <taxon>Actinomycetes</taxon>
        <taxon>Pseudonocardiales</taxon>
        <taxon>Pseudonocardiaceae</taxon>
        <taxon>Actinokineospora</taxon>
    </lineage>
</organism>
<evidence type="ECO:0000259" key="4">
    <source>
        <dbReference type="Pfam" id="PF13472"/>
    </source>
</evidence>
<evidence type="ECO:0000256" key="1">
    <source>
        <dbReference type="PIRSR" id="PIRSR637460-1"/>
    </source>
</evidence>
<dbReference type="PANTHER" id="PTHR37981:SF1">
    <property type="entry name" value="SGNH HYDROLASE-TYPE ESTERASE DOMAIN-CONTAINING PROTEIN"/>
    <property type="match status" value="1"/>
</dbReference>
<sequence length="288" mass="30133">MRSRHPIRRSVIAATVLMLTAGVASAEATPTYREYVALGDSFAAIASVFTVQGTPGCFRSTDNYAGNVAKALGARLDDRSCSSATTAHMTTPQSTQLFGTNPPQFDGLTTTTDLVTVTIGGNDFGFESSIGTCGVLAVTDPFGNPCERHNNSTGTDKLVAKVDEIAPKIAAVLDGIHARAPRAKIVVVGYLPLLPPTTGCFPLTPMAVGDVAYLHGIQLKLNAMLAGQAARHHATAVDLTGVRGHDVCQLPWNRWVEPVLPAAPTTPFHPNSAGQRGAADLILATLGH</sequence>
<feature type="domain" description="SGNH hydrolase-type esterase" evidence="4">
    <location>
        <begin position="37"/>
        <end position="276"/>
    </location>
</feature>
<dbReference type="OrthoDB" id="5503950at2"/>
<dbReference type="CDD" id="cd01823">
    <property type="entry name" value="SEST_like"/>
    <property type="match status" value="1"/>
</dbReference>
<evidence type="ECO:0000256" key="2">
    <source>
        <dbReference type="PIRSR" id="PIRSR637460-2"/>
    </source>
</evidence>
<keyword evidence="6" id="KW-1185">Reference proteome</keyword>
<dbReference type="Gene3D" id="3.40.50.1110">
    <property type="entry name" value="SGNH hydrolase"/>
    <property type="match status" value="1"/>
</dbReference>
<dbReference type="GO" id="GO:0004806">
    <property type="term" value="F:triacylglycerol lipase activity"/>
    <property type="evidence" value="ECO:0007669"/>
    <property type="project" value="TreeGrafter"/>
</dbReference>
<dbReference type="Proteomes" id="UP000199651">
    <property type="component" value="Unassembled WGS sequence"/>
</dbReference>
<accession>A0A1H0EPD5</accession>
<dbReference type="EMBL" id="FNJB01000001">
    <property type="protein sequence ID" value="SDN84163.1"/>
    <property type="molecule type" value="Genomic_DNA"/>
</dbReference>
<feature type="active site" evidence="1">
    <location>
        <position position="269"/>
    </location>
</feature>
<feature type="signal peptide" evidence="3">
    <location>
        <begin position="1"/>
        <end position="26"/>
    </location>
</feature>
<dbReference type="SUPFAM" id="SSF52266">
    <property type="entry name" value="SGNH hydrolase"/>
    <property type="match status" value="1"/>
</dbReference>
<dbReference type="PANTHER" id="PTHR37981">
    <property type="entry name" value="LIPASE 2"/>
    <property type="match status" value="1"/>
</dbReference>
<feature type="disulfide bond" evidence="2">
    <location>
        <begin position="133"/>
        <end position="146"/>
    </location>
</feature>
<dbReference type="InterPro" id="IPR037460">
    <property type="entry name" value="SEST-like"/>
</dbReference>
<dbReference type="InterPro" id="IPR036514">
    <property type="entry name" value="SGNH_hydro_sf"/>
</dbReference>
<keyword evidence="3" id="KW-0732">Signal</keyword>
<dbReference type="Pfam" id="PF13472">
    <property type="entry name" value="Lipase_GDSL_2"/>
    <property type="match status" value="1"/>
</dbReference>
<dbReference type="RefSeq" id="WP_091368077.1">
    <property type="nucleotide sequence ID" value="NZ_FNDV01000003.1"/>
</dbReference>
<keyword evidence="5" id="KW-0378">Hydrolase</keyword>
<feature type="active site" description="Nucleophile" evidence="1">
    <location>
        <position position="41"/>
    </location>
</feature>
<gene>
    <name evidence="5" type="ORF">SAMN05192558_10139</name>
</gene>